<evidence type="ECO:0000256" key="3">
    <source>
        <dbReference type="ARBA" id="ARBA00022676"/>
    </source>
</evidence>
<keyword evidence="4" id="KW-0735">Signal-anchor</keyword>
<keyword evidence="3" id="KW-0328">Glycosyltransferase</keyword>
<feature type="non-terminal residue" evidence="7">
    <location>
        <position position="1"/>
    </location>
</feature>
<keyword evidence="5" id="KW-0333">Golgi apparatus</keyword>
<feature type="domain" description="Exostosin GT47" evidence="6">
    <location>
        <begin position="20"/>
        <end position="94"/>
    </location>
</feature>
<accession>S8CPN2</accession>
<dbReference type="Proteomes" id="UP000015453">
    <property type="component" value="Unassembled WGS sequence"/>
</dbReference>
<comment type="caution">
    <text evidence="7">The sequence shown here is derived from an EMBL/GenBank/DDBJ whole genome shotgun (WGS) entry which is preliminary data.</text>
</comment>
<dbReference type="EMBL" id="AUSU01003460">
    <property type="protein sequence ID" value="EPS66816.1"/>
    <property type="molecule type" value="Genomic_DNA"/>
</dbReference>
<evidence type="ECO:0000313" key="7">
    <source>
        <dbReference type="EMBL" id="EPS66816.1"/>
    </source>
</evidence>
<evidence type="ECO:0000313" key="8">
    <source>
        <dbReference type="Proteomes" id="UP000015453"/>
    </source>
</evidence>
<evidence type="ECO:0000256" key="5">
    <source>
        <dbReference type="ARBA" id="ARBA00023034"/>
    </source>
</evidence>
<comment type="similarity">
    <text evidence="2">Belongs to the glycosyltransferase 47 family.</text>
</comment>
<dbReference type="Pfam" id="PF03016">
    <property type="entry name" value="Exostosin_GT47"/>
    <property type="match status" value="1"/>
</dbReference>
<name>S8CPN2_9LAMI</name>
<sequence length="184" mass="21169">NKEGKLGKQREDDVVVVSKSSHTYGEELANSTFCGVFPGDGWSGRMEDSILHGCIPVIVQDGVYSAYENVFNLESFGVRISEDEIPNMIRILRNISDAEIETKLSNVRKIFPRFLYRDSVMLEAARQKKLHGVVEDWAVQFSQIHGDDVFATLMQILHYKLHNDKWRQEFLYRKEKNFGVPPNC</sequence>
<dbReference type="PANTHER" id="PTHR11062">
    <property type="entry name" value="EXOSTOSIN HEPARAN SULFATE GLYCOSYLTRANSFERASE -RELATED"/>
    <property type="match status" value="1"/>
</dbReference>
<keyword evidence="3" id="KW-0808">Transferase</keyword>
<comment type="subcellular location">
    <subcellularLocation>
        <location evidence="1">Golgi apparatus membrane</location>
        <topology evidence="1">Single-pass type II membrane protein</topology>
    </subcellularLocation>
</comment>
<dbReference type="PANTHER" id="PTHR11062:SF268">
    <property type="entry name" value="FAMILY PROTEIN, PUTATIVE, EXPRESSED-RELATED"/>
    <property type="match status" value="1"/>
</dbReference>
<dbReference type="GO" id="GO:0016757">
    <property type="term" value="F:glycosyltransferase activity"/>
    <property type="evidence" value="ECO:0007669"/>
    <property type="project" value="UniProtKB-KW"/>
</dbReference>
<protein>
    <recommendedName>
        <fullName evidence="6">Exostosin GT47 domain-containing protein</fullName>
    </recommendedName>
</protein>
<feature type="non-terminal residue" evidence="7">
    <location>
        <position position="184"/>
    </location>
</feature>
<evidence type="ECO:0000259" key="6">
    <source>
        <dbReference type="Pfam" id="PF03016"/>
    </source>
</evidence>
<evidence type="ECO:0000256" key="2">
    <source>
        <dbReference type="ARBA" id="ARBA00010271"/>
    </source>
</evidence>
<dbReference type="InterPro" id="IPR004263">
    <property type="entry name" value="Exostosin"/>
</dbReference>
<keyword evidence="8" id="KW-1185">Reference proteome</keyword>
<keyword evidence="4" id="KW-0812">Transmembrane</keyword>
<dbReference type="OrthoDB" id="1924787at2759"/>
<gene>
    <name evidence="7" type="ORF">M569_07961</name>
</gene>
<dbReference type="GO" id="GO:0000139">
    <property type="term" value="C:Golgi membrane"/>
    <property type="evidence" value="ECO:0007669"/>
    <property type="project" value="UniProtKB-SubCell"/>
</dbReference>
<dbReference type="AlphaFoldDB" id="S8CPN2"/>
<evidence type="ECO:0000256" key="4">
    <source>
        <dbReference type="ARBA" id="ARBA00022968"/>
    </source>
</evidence>
<dbReference type="InterPro" id="IPR040911">
    <property type="entry name" value="Exostosin_GT47"/>
</dbReference>
<reference evidence="7 8" key="1">
    <citation type="journal article" date="2013" name="BMC Genomics">
        <title>The miniature genome of a carnivorous plant Genlisea aurea contains a low number of genes and short non-coding sequences.</title>
        <authorList>
            <person name="Leushkin E.V."/>
            <person name="Sutormin R.A."/>
            <person name="Nabieva E.R."/>
            <person name="Penin A.A."/>
            <person name="Kondrashov A.S."/>
            <person name="Logacheva M.D."/>
        </authorList>
    </citation>
    <scope>NUCLEOTIDE SEQUENCE [LARGE SCALE GENOMIC DNA]</scope>
</reference>
<proteinExistence type="inferred from homology"/>
<organism evidence="7 8">
    <name type="scientific">Genlisea aurea</name>
    <dbReference type="NCBI Taxonomy" id="192259"/>
    <lineage>
        <taxon>Eukaryota</taxon>
        <taxon>Viridiplantae</taxon>
        <taxon>Streptophyta</taxon>
        <taxon>Embryophyta</taxon>
        <taxon>Tracheophyta</taxon>
        <taxon>Spermatophyta</taxon>
        <taxon>Magnoliopsida</taxon>
        <taxon>eudicotyledons</taxon>
        <taxon>Gunneridae</taxon>
        <taxon>Pentapetalae</taxon>
        <taxon>asterids</taxon>
        <taxon>lamiids</taxon>
        <taxon>Lamiales</taxon>
        <taxon>Lentibulariaceae</taxon>
        <taxon>Genlisea</taxon>
    </lineage>
</organism>
<evidence type="ECO:0000256" key="1">
    <source>
        <dbReference type="ARBA" id="ARBA00004323"/>
    </source>
</evidence>